<name>A0A6J5RCW1_9CAUD</name>
<dbReference type="EMBL" id="LR797178">
    <property type="protein sequence ID" value="CAB4191618.1"/>
    <property type="molecule type" value="Genomic_DNA"/>
</dbReference>
<gene>
    <name evidence="1" type="ORF">UFOVP1229_60</name>
</gene>
<evidence type="ECO:0000313" key="1">
    <source>
        <dbReference type="EMBL" id="CAB4191618.1"/>
    </source>
</evidence>
<proteinExistence type="predicted"/>
<sequence length="190" mass="21544">MSAFCFWGVWMKPIKQTVLTDRDANPPVIGNCFQACVASLLELPICEVPHFCDCNSWPMNFHRWLEARGLTSVQFSQQDLDGRSGFWGYHIIAGPSPRHGRHGVIGYNGEIVFDPHPSNEGLLPGDWAYTFIFEKRRKSTTGLIPQERAQAISLANRVLDRPGEDPDSDLSMLSRQFLRAIERERNQVDA</sequence>
<reference evidence="1" key="1">
    <citation type="submission" date="2020-05" db="EMBL/GenBank/DDBJ databases">
        <authorList>
            <person name="Chiriac C."/>
            <person name="Salcher M."/>
            <person name="Ghai R."/>
            <person name="Kavagutti S V."/>
        </authorList>
    </citation>
    <scope>NUCLEOTIDE SEQUENCE</scope>
</reference>
<accession>A0A6J5RCW1</accession>
<protein>
    <submittedName>
        <fullName evidence="1">Uncharacterized protein</fullName>
    </submittedName>
</protein>
<organism evidence="1">
    <name type="scientific">uncultured Caudovirales phage</name>
    <dbReference type="NCBI Taxonomy" id="2100421"/>
    <lineage>
        <taxon>Viruses</taxon>
        <taxon>Duplodnaviria</taxon>
        <taxon>Heunggongvirae</taxon>
        <taxon>Uroviricota</taxon>
        <taxon>Caudoviricetes</taxon>
        <taxon>Peduoviridae</taxon>
        <taxon>Maltschvirus</taxon>
        <taxon>Maltschvirus maltsch</taxon>
    </lineage>
</organism>